<dbReference type="OrthoDB" id="7362478at2"/>
<evidence type="ECO:0000313" key="3">
    <source>
        <dbReference type="Proteomes" id="UP000182840"/>
    </source>
</evidence>
<evidence type="ECO:0000313" key="2">
    <source>
        <dbReference type="EMBL" id="APH73807.1"/>
    </source>
</evidence>
<proteinExistence type="predicted"/>
<protein>
    <recommendedName>
        <fullName evidence="4">DUF992 domain-containing protein</fullName>
    </recommendedName>
</protein>
<gene>
    <name evidence="2" type="ORF">BSQ44_22305</name>
</gene>
<dbReference type="InterPro" id="IPR009333">
    <property type="entry name" value="DUF992"/>
</dbReference>
<keyword evidence="3" id="KW-1185">Reference proteome</keyword>
<dbReference type="EMBL" id="CP018171">
    <property type="protein sequence ID" value="APH73807.1"/>
    <property type="molecule type" value="Genomic_DNA"/>
</dbReference>
<feature type="signal peptide" evidence="1">
    <location>
        <begin position="1"/>
        <end position="21"/>
    </location>
</feature>
<reference evidence="3" key="1">
    <citation type="submission" date="2016-11" db="EMBL/GenBank/DDBJ databases">
        <title>Mesorhizobium oceanicum sp. nov., isolated from deep seawater in South China Sea.</title>
        <authorList>
            <person name="Fu G.-Y."/>
        </authorList>
    </citation>
    <scope>NUCLEOTIDE SEQUENCE [LARGE SCALE GENOMIC DNA]</scope>
    <source>
        <strain evidence="3">B7</strain>
    </source>
</reference>
<organism evidence="2 3">
    <name type="scientific">Aquibium oceanicum</name>
    <dbReference type="NCBI Taxonomy" id="1670800"/>
    <lineage>
        <taxon>Bacteria</taxon>
        <taxon>Pseudomonadati</taxon>
        <taxon>Pseudomonadota</taxon>
        <taxon>Alphaproteobacteria</taxon>
        <taxon>Hyphomicrobiales</taxon>
        <taxon>Phyllobacteriaceae</taxon>
        <taxon>Aquibium</taxon>
    </lineage>
</organism>
<evidence type="ECO:0008006" key="4">
    <source>
        <dbReference type="Google" id="ProtNLM"/>
    </source>
</evidence>
<name>A0A1L3SWJ9_9HYPH</name>
<accession>A0A1L3SWJ9</accession>
<sequence length="158" mass="15902">MNIRALTAAAILTLAPATVHAQEGVKLGLLDCVVEGGAGFIIGSTKDVSCTYAPADEAMPAEQYFGVISKFGLDIGVTGATIMQWLVLAPAPDVYEPGALAGDYVGASAEASAGVGVGANLLVGGSDESFTLQPVSVQTQTGVNLALGVTSFELRSAQ</sequence>
<dbReference type="AlphaFoldDB" id="A0A1L3SWJ9"/>
<dbReference type="RefSeq" id="WP_072607270.1">
    <property type="nucleotide sequence ID" value="NZ_CP018171.1"/>
</dbReference>
<keyword evidence="1" id="KW-0732">Signal</keyword>
<evidence type="ECO:0000256" key="1">
    <source>
        <dbReference type="SAM" id="SignalP"/>
    </source>
</evidence>
<dbReference type="STRING" id="1670800.BSQ44_22305"/>
<dbReference type="KEGG" id="meso:BSQ44_22305"/>
<dbReference type="Proteomes" id="UP000182840">
    <property type="component" value="Chromosome"/>
</dbReference>
<dbReference type="Pfam" id="PF06186">
    <property type="entry name" value="DUF992"/>
    <property type="match status" value="1"/>
</dbReference>
<feature type="chain" id="PRO_5013381040" description="DUF992 domain-containing protein" evidence="1">
    <location>
        <begin position="22"/>
        <end position="158"/>
    </location>
</feature>